<accession>A0A6N6N731</accession>
<dbReference type="EMBL" id="WAIE01000001">
    <property type="protein sequence ID" value="KAB1443528.1"/>
    <property type="molecule type" value="Genomic_DNA"/>
</dbReference>
<dbReference type="PANTHER" id="PTHR37423:SF2">
    <property type="entry name" value="MEMBRANE-BOUND LYTIC MUREIN TRANSGLYCOSYLASE C"/>
    <property type="match status" value="1"/>
</dbReference>
<dbReference type="GO" id="GO:0000270">
    <property type="term" value="P:peptidoglycan metabolic process"/>
    <property type="evidence" value="ECO:0007669"/>
    <property type="project" value="InterPro"/>
</dbReference>
<dbReference type="InterPro" id="IPR023346">
    <property type="entry name" value="Lysozyme-like_dom_sf"/>
</dbReference>
<gene>
    <name evidence="4" type="ORF">F8A88_04585</name>
</gene>
<protein>
    <submittedName>
        <fullName evidence="4">DUF3393 domain-containing protein</fullName>
    </submittedName>
</protein>
<dbReference type="InterPro" id="IPR008258">
    <property type="entry name" value="Transglycosylase_SLT_dom_1"/>
</dbReference>
<feature type="domain" description="Murein transglycosylase-C N-terminal" evidence="3">
    <location>
        <begin position="56"/>
        <end position="214"/>
    </location>
</feature>
<dbReference type="GO" id="GO:0008933">
    <property type="term" value="F:peptidoglycan lytic transglycosylase activity"/>
    <property type="evidence" value="ECO:0007669"/>
    <property type="project" value="InterPro"/>
</dbReference>
<evidence type="ECO:0000313" key="5">
    <source>
        <dbReference type="Proteomes" id="UP000438699"/>
    </source>
</evidence>
<keyword evidence="5" id="KW-1185">Reference proteome</keyword>
<organism evidence="4 5">
    <name type="scientific">Pseudodesulfovibrio senegalensis</name>
    <dbReference type="NCBI Taxonomy" id="1721087"/>
    <lineage>
        <taxon>Bacteria</taxon>
        <taxon>Pseudomonadati</taxon>
        <taxon>Thermodesulfobacteriota</taxon>
        <taxon>Desulfovibrionia</taxon>
        <taxon>Desulfovibrionales</taxon>
        <taxon>Desulfovibrionaceae</taxon>
    </lineage>
</organism>
<evidence type="ECO:0000259" key="3">
    <source>
        <dbReference type="Pfam" id="PF11873"/>
    </source>
</evidence>
<proteinExistence type="inferred from homology"/>
<reference evidence="4 5" key="1">
    <citation type="journal article" date="2017" name="Int. J. Syst. Evol. Microbiol.">
        <title>Desulfovibrio senegalensis sp. nov., a mesophilic sulfate reducer isolated from marine sediment.</title>
        <authorList>
            <person name="Thioye A."/>
            <person name="Gam Z.B.A."/>
            <person name="Mbengue M."/>
            <person name="Cayol J.L."/>
            <person name="Joseph-Bartoli M."/>
            <person name="Toure-Kane C."/>
            <person name="Labat M."/>
        </authorList>
    </citation>
    <scope>NUCLEOTIDE SEQUENCE [LARGE SCALE GENOMIC DNA]</scope>
    <source>
        <strain evidence="4 5">DSM 101509</strain>
    </source>
</reference>
<dbReference type="AlphaFoldDB" id="A0A6N6N731"/>
<comment type="similarity">
    <text evidence="1">Belongs to the transglycosylase Slt family.</text>
</comment>
<name>A0A6N6N731_9BACT</name>
<dbReference type="PANTHER" id="PTHR37423">
    <property type="entry name" value="SOLUBLE LYTIC MUREIN TRANSGLYCOSYLASE-RELATED"/>
    <property type="match status" value="1"/>
</dbReference>
<dbReference type="OrthoDB" id="9781970at2"/>
<evidence type="ECO:0000256" key="1">
    <source>
        <dbReference type="ARBA" id="ARBA00007734"/>
    </source>
</evidence>
<dbReference type="PROSITE" id="PS00922">
    <property type="entry name" value="TRANSGLYCOSYLASE"/>
    <property type="match status" value="1"/>
</dbReference>
<dbReference type="Pfam" id="PF11873">
    <property type="entry name" value="Mltc_N"/>
    <property type="match status" value="1"/>
</dbReference>
<dbReference type="Proteomes" id="UP000438699">
    <property type="component" value="Unassembled WGS sequence"/>
</dbReference>
<dbReference type="GO" id="GO:0016020">
    <property type="term" value="C:membrane"/>
    <property type="evidence" value="ECO:0007669"/>
    <property type="project" value="InterPro"/>
</dbReference>
<evidence type="ECO:0000259" key="2">
    <source>
        <dbReference type="Pfam" id="PF01464"/>
    </source>
</evidence>
<sequence length="385" mass="42747">MLAAIAAMFFLTGCTRYDAVRIARIAASRDIGAAAQSAAASKAAHYAVNPQALGNDLKSFKKILEKFIQAIGGNWGEDEVVLPAPKRYVKYTQNYQSRAMVDFDKGVVTVETVDTTRPLESLREAIVITLLTPNDPRAVDLYSSAPVTLGETPFLLGEVVDYDSKPVRWEWRASRFSEALVKTKLAKRAGKKGTTIHYVTIPMVRDHLHVRAAKYRNLVDTSSRRFQVSSNLIYAIMKVESDFNPFAVSHAMAIGLMQVVPKTAGSDVYSMLHGKKGRPSSNSLLDPATNITYGTGYLHMLQYRLLSGITDPVSREYCVIAGYNGGPGAVLRTFNRDREKAARTINALGPMRVYERLRQNLPHDETRRYLAKVLNAKKQFVNNTP</sequence>
<dbReference type="InterPro" id="IPR000189">
    <property type="entry name" value="Transglyc_AS"/>
</dbReference>
<feature type="domain" description="Transglycosylase SLT" evidence="2">
    <location>
        <begin position="221"/>
        <end position="344"/>
    </location>
</feature>
<dbReference type="CDD" id="cd16893">
    <property type="entry name" value="LT_MltC_MltE"/>
    <property type="match status" value="1"/>
</dbReference>
<dbReference type="InterPro" id="IPR024570">
    <property type="entry name" value="Murein_transglycosylaseC_N"/>
</dbReference>
<dbReference type="SUPFAM" id="SSF53955">
    <property type="entry name" value="Lysozyme-like"/>
    <property type="match status" value="1"/>
</dbReference>
<dbReference type="Pfam" id="PF01464">
    <property type="entry name" value="SLT"/>
    <property type="match status" value="1"/>
</dbReference>
<comment type="caution">
    <text evidence="4">The sequence shown here is derived from an EMBL/GenBank/DDBJ whole genome shotgun (WGS) entry which is preliminary data.</text>
</comment>
<evidence type="ECO:0000313" key="4">
    <source>
        <dbReference type="EMBL" id="KAB1443528.1"/>
    </source>
</evidence>
<dbReference type="Gene3D" id="1.10.530.10">
    <property type="match status" value="1"/>
</dbReference>